<feature type="binding site" evidence="9">
    <location>
        <position position="434"/>
    </location>
    <ligand>
        <name>ATP</name>
        <dbReference type="ChEBI" id="CHEBI:30616"/>
    </ligand>
</feature>
<comment type="similarity">
    <text evidence="1">Belongs to the protein kinase superfamily. STE Ser/Thr protein kinase family. MAP kinase kinase kinase subfamily.</text>
</comment>
<evidence type="ECO:0000256" key="1">
    <source>
        <dbReference type="ARBA" id="ARBA00006529"/>
    </source>
</evidence>
<feature type="compositionally biased region" description="Polar residues" evidence="10">
    <location>
        <begin position="369"/>
        <end position="388"/>
    </location>
</feature>
<feature type="region of interest" description="Disordered" evidence="10">
    <location>
        <begin position="866"/>
        <end position="886"/>
    </location>
</feature>
<evidence type="ECO:0000256" key="9">
    <source>
        <dbReference type="PROSITE-ProRule" id="PRU10141"/>
    </source>
</evidence>
<reference evidence="12" key="1">
    <citation type="journal article" date="2016" name="Funct. Integr. Genomics">
        <title>Structural organization of fatty acid desaturase loci in linseed lines with contrasting linolenic acid contents.</title>
        <authorList>
            <person name="Thambugala D."/>
            <person name="Ragupathy R."/>
            <person name="Cloutier S."/>
        </authorList>
    </citation>
    <scope>NUCLEOTIDE SEQUENCE</scope>
</reference>
<dbReference type="InterPro" id="IPR017441">
    <property type="entry name" value="Protein_kinase_ATP_BS"/>
</dbReference>
<keyword evidence="5" id="KW-0418">Kinase</keyword>
<name>A0A172MLB2_LINUS</name>
<feature type="compositionally biased region" description="Polar residues" evidence="10">
    <location>
        <begin position="167"/>
        <end position="177"/>
    </location>
</feature>
<protein>
    <recommendedName>
        <fullName evidence="2">mitogen-activated protein kinase kinase kinase</fullName>
        <ecNumber evidence="2">2.7.11.25</ecNumber>
    </recommendedName>
</protein>
<evidence type="ECO:0000256" key="2">
    <source>
        <dbReference type="ARBA" id="ARBA00012406"/>
    </source>
</evidence>
<dbReference type="Gene3D" id="1.10.510.10">
    <property type="entry name" value="Transferase(Phosphotransferase) domain 1"/>
    <property type="match status" value="1"/>
</dbReference>
<feature type="compositionally biased region" description="Basic and acidic residues" evidence="10">
    <location>
        <begin position="18"/>
        <end position="27"/>
    </location>
</feature>
<dbReference type="InterPro" id="IPR050538">
    <property type="entry name" value="MAP_kinase_kinase_kinase"/>
</dbReference>
<dbReference type="GO" id="GO:0005524">
    <property type="term" value="F:ATP binding"/>
    <property type="evidence" value="ECO:0007669"/>
    <property type="project" value="UniProtKB-UniRule"/>
</dbReference>
<feature type="region of interest" description="Disordered" evidence="10">
    <location>
        <begin position="763"/>
        <end position="787"/>
    </location>
</feature>
<feature type="region of interest" description="Disordered" evidence="10">
    <location>
        <begin position="1"/>
        <end position="130"/>
    </location>
</feature>
<evidence type="ECO:0000313" key="12">
    <source>
        <dbReference type="EMBL" id="AND01137.1"/>
    </source>
</evidence>
<dbReference type="GO" id="GO:0004709">
    <property type="term" value="F:MAP kinase kinase kinase activity"/>
    <property type="evidence" value="ECO:0007669"/>
    <property type="project" value="UniProtKB-EC"/>
</dbReference>
<sequence>MPPWWGKSSSKEGKKKGTKESFIDSLHRRFKSPLEGKLSSRSGGSRRHLSDVALEKGSKSQPETRSPSPSKDVSRCQSFVERSNAQPLPLPGVHPATVRRADSELGTTTKPRVGKGSKSSLFSPLPRPACIRNRSNQADLEGDLATASVSSASSDDINELVDLNQPSHQATANSPSSGMLKDRSSTGSLLKRREAKKKPAGLPLHNHTTPTSPNWRPLSSHVLNLQVPHPGAFFSAPDSSMSSPSRSPLRGFGTDQIANSAMWAGKPFTDVTLLGSGHCSSPGSGQNSGQNSMGGDMTCQLFWQQSRGSAECSPIPSPRMASPGPSSRVQSGAVTPIHPRAGGAILESQTSWPEDGKQQSHRLPLPPGTISNSSPFSHPNSAATSPSVPKSPGRAENPLSPGSRWKKGKLLGRGTFGEVYVGFNSESGEMCAMKEVTLFSDDAKSRESAKQLMQEIALLSRLRHPNIVQYYGSEQVEDKLYIYLEYVSGGSIHKILQEYGQLGELAIRSYTQQILSGLAYLHSKSTVHRDIKGPNILVDPNGRVKLADFGMAKHYNYRVPSFKTYPVFALQITGPSCPLSFKGSPYWMAPEVIKNSSGCNLAVDIWSLGCTVLEMATAKPPWSQYEGVAALFKIGNSKDLPDIPDQLSDEGKDFVRQCMQRNPAHRPTAAQLLDHPFVRSAAPLERSFVFPESTDLPNGVENGVKALGINQARNFTTLDSDRLGVHSSRVPKSGFHASDIHIPRNNISCPVSPIGSPLLHSRSPQHLNGRMSPSPINSPRTTSGASTPLTGGAGAIPFNHTKHSVYFQEGFANNTTKPSNGIFPNGALYHDAAPDIFRVTQGETYDGQSVLADRVSRQLMKDHAKLHSPLDLSPKSPLPSRTDDEGEISEWQDSKVGYRLLGFGLHILLVLRGRVLIPIIQGWKSGREQDFVPQIPKFLNPDLNVLFLNPKD</sequence>
<evidence type="ECO:0000259" key="11">
    <source>
        <dbReference type="PROSITE" id="PS50011"/>
    </source>
</evidence>
<dbReference type="PANTHER" id="PTHR48016:SF45">
    <property type="entry name" value="OS04G0559800 PROTEIN"/>
    <property type="match status" value="1"/>
</dbReference>
<dbReference type="EMBL" id="KU950439">
    <property type="protein sequence ID" value="AND01137.1"/>
    <property type="molecule type" value="Genomic_DNA"/>
</dbReference>
<keyword evidence="3" id="KW-0808">Transferase</keyword>
<comment type="catalytic activity">
    <reaction evidence="7">
        <text>L-threonyl-[protein] + ATP = O-phospho-L-threonyl-[protein] + ADP + H(+)</text>
        <dbReference type="Rhea" id="RHEA:46608"/>
        <dbReference type="Rhea" id="RHEA-COMP:11060"/>
        <dbReference type="Rhea" id="RHEA-COMP:11605"/>
        <dbReference type="ChEBI" id="CHEBI:15378"/>
        <dbReference type="ChEBI" id="CHEBI:30013"/>
        <dbReference type="ChEBI" id="CHEBI:30616"/>
        <dbReference type="ChEBI" id="CHEBI:61977"/>
        <dbReference type="ChEBI" id="CHEBI:456216"/>
        <dbReference type="EC" id="2.7.11.25"/>
    </reaction>
</comment>
<dbReference type="AlphaFoldDB" id="A0A172MLB2"/>
<dbReference type="SUPFAM" id="SSF56112">
    <property type="entry name" value="Protein kinase-like (PK-like)"/>
    <property type="match status" value="1"/>
</dbReference>
<dbReference type="InterPro" id="IPR000719">
    <property type="entry name" value="Prot_kinase_dom"/>
</dbReference>
<feature type="compositionally biased region" description="Polar residues" evidence="10">
    <location>
        <begin position="324"/>
        <end position="333"/>
    </location>
</feature>
<comment type="catalytic activity">
    <reaction evidence="8">
        <text>L-seryl-[protein] + ATP = O-phospho-L-seryl-[protein] + ADP + H(+)</text>
        <dbReference type="Rhea" id="RHEA:17989"/>
        <dbReference type="Rhea" id="RHEA-COMP:9863"/>
        <dbReference type="Rhea" id="RHEA-COMP:11604"/>
        <dbReference type="ChEBI" id="CHEBI:15378"/>
        <dbReference type="ChEBI" id="CHEBI:29999"/>
        <dbReference type="ChEBI" id="CHEBI:30616"/>
        <dbReference type="ChEBI" id="CHEBI:83421"/>
        <dbReference type="ChEBI" id="CHEBI:456216"/>
        <dbReference type="EC" id="2.7.11.25"/>
    </reaction>
</comment>
<evidence type="ECO:0000256" key="4">
    <source>
        <dbReference type="ARBA" id="ARBA00022741"/>
    </source>
</evidence>
<feature type="region of interest" description="Disordered" evidence="10">
    <location>
        <begin position="309"/>
        <end position="338"/>
    </location>
</feature>
<dbReference type="EC" id="2.7.11.25" evidence="2"/>
<dbReference type="PROSITE" id="PS00107">
    <property type="entry name" value="PROTEIN_KINASE_ATP"/>
    <property type="match status" value="1"/>
</dbReference>
<evidence type="ECO:0000256" key="7">
    <source>
        <dbReference type="ARBA" id="ARBA00047559"/>
    </source>
</evidence>
<evidence type="ECO:0000256" key="5">
    <source>
        <dbReference type="ARBA" id="ARBA00022777"/>
    </source>
</evidence>
<dbReference type="InterPro" id="IPR011009">
    <property type="entry name" value="Kinase-like_dom_sf"/>
</dbReference>
<dbReference type="SMART" id="SM00220">
    <property type="entry name" value="S_TKc"/>
    <property type="match status" value="1"/>
</dbReference>
<evidence type="ECO:0000256" key="3">
    <source>
        <dbReference type="ARBA" id="ARBA00022679"/>
    </source>
</evidence>
<organism evidence="12">
    <name type="scientific">Linum usitatissimum</name>
    <name type="common">Flax</name>
    <name type="synonym">Linum humile</name>
    <dbReference type="NCBI Taxonomy" id="4006"/>
    <lineage>
        <taxon>Eukaryota</taxon>
        <taxon>Viridiplantae</taxon>
        <taxon>Streptophyta</taxon>
        <taxon>Embryophyta</taxon>
        <taxon>Tracheophyta</taxon>
        <taxon>Spermatophyta</taxon>
        <taxon>Magnoliopsida</taxon>
        <taxon>eudicotyledons</taxon>
        <taxon>Gunneridae</taxon>
        <taxon>Pentapetalae</taxon>
        <taxon>rosids</taxon>
        <taxon>fabids</taxon>
        <taxon>Malpighiales</taxon>
        <taxon>Linaceae</taxon>
        <taxon>Linum</taxon>
    </lineage>
</organism>
<dbReference type="FunFam" id="1.10.510.10:FF:000186">
    <property type="entry name" value="Mitogen-activated protein kinase kinase kinase"/>
    <property type="match status" value="1"/>
</dbReference>
<dbReference type="PANTHER" id="PTHR48016">
    <property type="entry name" value="MAP KINASE KINASE KINASE SSK2-RELATED-RELATED"/>
    <property type="match status" value="1"/>
</dbReference>
<dbReference type="PROSITE" id="PS50011">
    <property type="entry name" value="PROTEIN_KINASE_DOM"/>
    <property type="match status" value="1"/>
</dbReference>
<keyword evidence="6 9" id="KW-0067">ATP-binding</keyword>
<feature type="region of interest" description="Disordered" evidence="10">
    <location>
        <begin position="351"/>
        <end position="407"/>
    </location>
</feature>
<evidence type="ECO:0000256" key="6">
    <source>
        <dbReference type="ARBA" id="ARBA00022840"/>
    </source>
</evidence>
<dbReference type="GO" id="GO:0005737">
    <property type="term" value="C:cytoplasm"/>
    <property type="evidence" value="ECO:0007669"/>
    <property type="project" value="TreeGrafter"/>
</dbReference>
<feature type="compositionally biased region" description="Basic and acidic residues" evidence="10">
    <location>
        <begin position="48"/>
        <end position="58"/>
    </location>
</feature>
<dbReference type="CDD" id="cd06632">
    <property type="entry name" value="STKc_MEKK1_plant"/>
    <property type="match status" value="1"/>
</dbReference>
<feature type="compositionally biased region" description="Polar residues" evidence="10">
    <location>
        <begin position="59"/>
        <end position="86"/>
    </location>
</feature>
<evidence type="ECO:0000256" key="8">
    <source>
        <dbReference type="ARBA" id="ARBA00048329"/>
    </source>
</evidence>
<feature type="compositionally biased region" description="Low complexity" evidence="10">
    <location>
        <begin position="867"/>
        <end position="880"/>
    </location>
</feature>
<proteinExistence type="inferred from homology"/>
<feature type="compositionally biased region" description="Polar residues" evidence="10">
    <location>
        <begin position="774"/>
        <end position="787"/>
    </location>
</feature>
<feature type="domain" description="Protein kinase" evidence="11">
    <location>
        <begin position="405"/>
        <end position="678"/>
    </location>
</feature>
<dbReference type="Pfam" id="PF00069">
    <property type="entry name" value="Pkinase"/>
    <property type="match status" value="1"/>
</dbReference>
<accession>A0A172MLB2</accession>
<evidence type="ECO:0000256" key="10">
    <source>
        <dbReference type="SAM" id="MobiDB-lite"/>
    </source>
</evidence>
<keyword evidence="4 9" id="KW-0547">Nucleotide-binding</keyword>
<feature type="region of interest" description="Disordered" evidence="10">
    <location>
        <begin position="167"/>
        <end position="215"/>
    </location>
</feature>